<comment type="similarity">
    <text evidence="2 6">Belongs to the CSM3 family.</text>
</comment>
<feature type="compositionally biased region" description="Low complexity" evidence="7">
    <location>
        <begin position="345"/>
        <end position="355"/>
    </location>
</feature>
<protein>
    <recommendedName>
        <fullName evidence="6">Chromosome segregation in meiosis protein</fullName>
    </recommendedName>
</protein>
<dbReference type="GO" id="GO:0003677">
    <property type="term" value="F:DNA binding"/>
    <property type="evidence" value="ECO:0007669"/>
    <property type="project" value="TreeGrafter"/>
</dbReference>
<evidence type="ECO:0000256" key="4">
    <source>
        <dbReference type="ARBA" id="ARBA00023242"/>
    </source>
</evidence>
<gene>
    <name evidence="9" type="ORF">DFH94DRAFT_750644</name>
</gene>
<reference evidence="9" key="2">
    <citation type="journal article" date="2020" name="Nat. Commun.">
        <title>Large-scale genome sequencing of mycorrhizal fungi provides insights into the early evolution of symbiotic traits.</title>
        <authorList>
            <person name="Miyauchi S."/>
            <person name="Kiss E."/>
            <person name="Kuo A."/>
            <person name="Drula E."/>
            <person name="Kohler A."/>
            <person name="Sanchez-Garcia M."/>
            <person name="Morin E."/>
            <person name="Andreopoulos B."/>
            <person name="Barry K.W."/>
            <person name="Bonito G."/>
            <person name="Buee M."/>
            <person name="Carver A."/>
            <person name="Chen C."/>
            <person name="Cichocki N."/>
            <person name="Clum A."/>
            <person name="Culley D."/>
            <person name="Crous P.W."/>
            <person name="Fauchery L."/>
            <person name="Girlanda M."/>
            <person name="Hayes R.D."/>
            <person name="Keri Z."/>
            <person name="LaButti K."/>
            <person name="Lipzen A."/>
            <person name="Lombard V."/>
            <person name="Magnuson J."/>
            <person name="Maillard F."/>
            <person name="Murat C."/>
            <person name="Nolan M."/>
            <person name="Ohm R.A."/>
            <person name="Pangilinan J."/>
            <person name="Pereira M.F."/>
            <person name="Perotto S."/>
            <person name="Peter M."/>
            <person name="Pfister S."/>
            <person name="Riley R."/>
            <person name="Sitrit Y."/>
            <person name="Stielow J.B."/>
            <person name="Szollosi G."/>
            <person name="Zifcakova L."/>
            <person name="Stursova M."/>
            <person name="Spatafora J.W."/>
            <person name="Tedersoo L."/>
            <person name="Vaario L.M."/>
            <person name="Yamada A."/>
            <person name="Yan M."/>
            <person name="Wang P."/>
            <person name="Xu J."/>
            <person name="Bruns T."/>
            <person name="Baldrian P."/>
            <person name="Vilgalys R."/>
            <person name="Dunand C."/>
            <person name="Henrissat B."/>
            <person name="Grigoriev I.V."/>
            <person name="Hibbett D."/>
            <person name="Nagy L.G."/>
            <person name="Martin F.M."/>
        </authorList>
    </citation>
    <scope>NUCLEOTIDE SEQUENCE</scope>
    <source>
        <strain evidence="9">Prilba</strain>
    </source>
</reference>
<name>A0A9P5T834_9AGAM</name>
<comment type="caution">
    <text evidence="9">The sequence shown here is derived from an EMBL/GenBank/DDBJ whole genome shotgun (WGS) entry which is preliminary data.</text>
</comment>
<dbReference type="GO" id="GO:0031298">
    <property type="term" value="C:replication fork protection complex"/>
    <property type="evidence" value="ECO:0007669"/>
    <property type="project" value="TreeGrafter"/>
</dbReference>
<organism evidence="9 10">
    <name type="scientific">Russula ochroleuca</name>
    <dbReference type="NCBI Taxonomy" id="152965"/>
    <lineage>
        <taxon>Eukaryota</taxon>
        <taxon>Fungi</taxon>
        <taxon>Dikarya</taxon>
        <taxon>Basidiomycota</taxon>
        <taxon>Agaricomycotina</taxon>
        <taxon>Agaricomycetes</taxon>
        <taxon>Russulales</taxon>
        <taxon>Russulaceae</taxon>
        <taxon>Russula</taxon>
    </lineage>
</organism>
<evidence type="ECO:0000256" key="3">
    <source>
        <dbReference type="ARBA" id="ARBA00022763"/>
    </source>
</evidence>
<keyword evidence="5 6" id="KW-0131">Cell cycle</keyword>
<evidence type="ECO:0000259" key="8">
    <source>
        <dbReference type="Pfam" id="PF07962"/>
    </source>
</evidence>
<dbReference type="InterPro" id="IPR040038">
    <property type="entry name" value="TIPIN/Csm3/Swi3"/>
</dbReference>
<keyword evidence="4 6" id="KW-0539">Nucleus</keyword>
<dbReference type="GO" id="GO:0031297">
    <property type="term" value="P:replication fork processing"/>
    <property type="evidence" value="ECO:0007669"/>
    <property type="project" value="UniProtKB-UniRule"/>
</dbReference>
<evidence type="ECO:0000256" key="1">
    <source>
        <dbReference type="ARBA" id="ARBA00004123"/>
    </source>
</evidence>
<keyword evidence="10" id="KW-1185">Reference proteome</keyword>
<dbReference type="Proteomes" id="UP000759537">
    <property type="component" value="Unassembled WGS sequence"/>
</dbReference>
<evidence type="ECO:0000313" key="9">
    <source>
        <dbReference type="EMBL" id="KAF8478548.1"/>
    </source>
</evidence>
<proteinExistence type="inferred from homology"/>
<feature type="compositionally biased region" description="Low complexity" evidence="7">
    <location>
        <begin position="267"/>
        <end position="289"/>
    </location>
</feature>
<feature type="compositionally biased region" description="Polar residues" evidence="7">
    <location>
        <begin position="31"/>
        <end position="42"/>
    </location>
</feature>
<comment type="function">
    <text evidence="6">Plays an important role in the control of DNA replication and the maintenance of replication fork stability.</text>
</comment>
<dbReference type="AlphaFoldDB" id="A0A9P5T834"/>
<dbReference type="PANTHER" id="PTHR13220">
    <property type="entry name" value="TIMELESS INTERACTING-RELATED"/>
    <property type="match status" value="1"/>
</dbReference>
<feature type="compositionally biased region" description="Basic and acidic residues" evidence="7">
    <location>
        <begin position="410"/>
        <end position="421"/>
    </location>
</feature>
<reference evidence="9" key="1">
    <citation type="submission" date="2019-10" db="EMBL/GenBank/DDBJ databases">
        <authorList>
            <consortium name="DOE Joint Genome Institute"/>
            <person name="Kuo A."/>
            <person name="Miyauchi S."/>
            <person name="Kiss E."/>
            <person name="Drula E."/>
            <person name="Kohler A."/>
            <person name="Sanchez-Garcia M."/>
            <person name="Andreopoulos B."/>
            <person name="Barry K.W."/>
            <person name="Bonito G."/>
            <person name="Buee M."/>
            <person name="Carver A."/>
            <person name="Chen C."/>
            <person name="Cichocki N."/>
            <person name="Clum A."/>
            <person name="Culley D."/>
            <person name="Crous P.W."/>
            <person name="Fauchery L."/>
            <person name="Girlanda M."/>
            <person name="Hayes R."/>
            <person name="Keri Z."/>
            <person name="LaButti K."/>
            <person name="Lipzen A."/>
            <person name="Lombard V."/>
            <person name="Magnuson J."/>
            <person name="Maillard F."/>
            <person name="Morin E."/>
            <person name="Murat C."/>
            <person name="Nolan M."/>
            <person name="Ohm R."/>
            <person name="Pangilinan J."/>
            <person name="Pereira M."/>
            <person name="Perotto S."/>
            <person name="Peter M."/>
            <person name="Riley R."/>
            <person name="Sitrit Y."/>
            <person name="Stielow B."/>
            <person name="Szollosi G."/>
            <person name="Zifcakova L."/>
            <person name="Stursova M."/>
            <person name="Spatafora J.W."/>
            <person name="Tedersoo L."/>
            <person name="Vaario L.-M."/>
            <person name="Yamada A."/>
            <person name="Yan M."/>
            <person name="Wang P."/>
            <person name="Xu J."/>
            <person name="Bruns T."/>
            <person name="Baldrian P."/>
            <person name="Vilgalys R."/>
            <person name="Henrissat B."/>
            <person name="Grigoriev I.V."/>
            <person name="Hibbett D."/>
            <person name="Nagy L.G."/>
            <person name="Martin F.M."/>
        </authorList>
    </citation>
    <scope>NUCLEOTIDE SEQUENCE</scope>
    <source>
        <strain evidence="9">Prilba</strain>
    </source>
</reference>
<evidence type="ECO:0000256" key="5">
    <source>
        <dbReference type="ARBA" id="ARBA00023306"/>
    </source>
</evidence>
<dbReference type="InterPro" id="IPR012923">
    <property type="entry name" value="Csm3"/>
</dbReference>
<feature type="compositionally biased region" description="Basic and acidic residues" evidence="7">
    <location>
        <begin position="303"/>
        <end position="313"/>
    </location>
</feature>
<feature type="region of interest" description="Disordered" evidence="7">
    <location>
        <begin position="345"/>
        <end position="370"/>
    </location>
</feature>
<dbReference type="Pfam" id="PF07962">
    <property type="entry name" value="Swi3"/>
    <property type="match status" value="1"/>
</dbReference>
<dbReference type="OrthoDB" id="437078at2759"/>
<evidence type="ECO:0000256" key="7">
    <source>
        <dbReference type="SAM" id="MobiDB-lite"/>
    </source>
</evidence>
<feature type="domain" description="Chromosome segregation in meiosis protein 3" evidence="8">
    <location>
        <begin position="155"/>
        <end position="236"/>
    </location>
</feature>
<accession>A0A9P5T834</accession>
<feature type="region of interest" description="Disordered" evidence="7">
    <location>
        <begin position="239"/>
        <end position="329"/>
    </location>
</feature>
<dbReference type="GO" id="GO:0000076">
    <property type="term" value="P:DNA replication checkpoint signaling"/>
    <property type="evidence" value="ECO:0007669"/>
    <property type="project" value="UniProtKB-UniRule"/>
</dbReference>
<dbReference type="GO" id="GO:0006974">
    <property type="term" value="P:DNA damage response"/>
    <property type="evidence" value="ECO:0007669"/>
    <property type="project" value="UniProtKB-KW"/>
</dbReference>
<dbReference type="PANTHER" id="PTHR13220:SF11">
    <property type="entry name" value="TIMELESS-INTERACTING PROTEIN"/>
    <property type="match status" value="1"/>
</dbReference>
<comment type="subcellular location">
    <subcellularLocation>
        <location evidence="1 6">Nucleus</location>
    </subcellularLocation>
</comment>
<feature type="region of interest" description="Disordered" evidence="7">
    <location>
        <begin position="116"/>
        <end position="156"/>
    </location>
</feature>
<keyword evidence="3 6" id="KW-0227">DNA damage</keyword>
<dbReference type="GO" id="GO:0043111">
    <property type="term" value="P:replication fork arrest"/>
    <property type="evidence" value="ECO:0007669"/>
    <property type="project" value="TreeGrafter"/>
</dbReference>
<evidence type="ECO:0000313" key="10">
    <source>
        <dbReference type="Proteomes" id="UP000759537"/>
    </source>
</evidence>
<dbReference type="EMBL" id="WHVB01000011">
    <property type="protein sequence ID" value="KAF8478548.1"/>
    <property type="molecule type" value="Genomic_DNA"/>
</dbReference>
<evidence type="ECO:0000256" key="6">
    <source>
        <dbReference type="RuleBase" id="RU366049"/>
    </source>
</evidence>
<sequence length="442" mass="47844">MDTDINDIWDLPVETSVHHTPRKEPDDYGPSTRSPSRASSNPPLFLPSDDEEDTAPNAQHNRAANANPDIDALFEGLDDIDGFQELAPALDLDALRREADARNARTVRAEIGATVPSAEPATTAKTSGGRGGGALDGIDGDGEDDGKKKRKPVPKLDEARLLGKDGFLQLVKDTKHFKPRGKGHETVDLDRVLQVYQFWTHKLYPKTRFKETVDRVEKLCHSKRMQVALSVWRDEANGLVNGAQPPAADDNNDSDSDSDSDRVPRGTEAVTTTADEDASSSSRPSSPARSRLRQGGGASATTDSDRDGDEPHLSSDASHPPPSPPDQDEATIELDALLEVEKASHASTHIASTSHVWKTSNGDAVAMDEDEDLWDSLDTGAQATVPVTVSAPPAMDNDEEMWDIMDELEQEKAKETAHRPDPVQVAPATGDAQADNLDDMYI</sequence>
<evidence type="ECO:0000256" key="2">
    <source>
        <dbReference type="ARBA" id="ARBA00006075"/>
    </source>
</evidence>
<feature type="region of interest" description="Disordered" evidence="7">
    <location>
        <begin position="410"/>
        <end position="442"/>
    </location>
</feature>
<feature type="region of interest" description="Disordered" evidence="7">
    <location>
        <begin position="1"/>
        <end position="69"/>
    </location>
</feature>